<evidence type="ECO:0000313" key="3">
    <source>
        <dbReference type="Proteomes" id="UP000039865"/>
    </source>
</evidence>
<feature type="transmembrane region" description="Helical" evidence="1">
    <location>
        <begin position="575"/>
        <end position="595"/>
    </location>
</feature>
<keyword evidence="3" id="KW-1185">Reference proteome</keyword>
<keyword evidence="1" id="KW-0812">Transmembrane</keyword>
<keyword evidence="1" id="KW-1133">Transmembrane helix</keyword>
<sequence length="611" mass="69830">MPPTVQDLIWNDLIADPFTVEKDGQNYNFNAFANTQTFNLSLANEGNSVTFEIQIRIQLGSSSYKNCTHVFSVTIDDTLCLNADLTPSTFNEQVSQYTIGDSAIILTFNQWNDELFKCGAYEYTMDYSNTFISDNFVKADLTESINEFQLQQSTLNQTPDIICPQNIEYLVRAIFSPFLPSYINLIRNSDSTYKIQVQSNNTSSMGEYDFKYTAKYMNQTVSYILTLQIKEKITCDGIYAPQIEDYTYKIGSGQKIFKHEAFHTLPIPNVCTNLTIIGFVNESLTFPQFIHYNPQFQQISVISQDIKDEGEYLITIRGYASDYNLNSTFILIMLNPCKNAIIKPSKIDDVLYIIGSGEMQVAFASWKSTKIFCNHFTYEALIEEKSLPVANIVDFDSNSRTFKIRVEDSKLNGKHYVIKVIGRSYYGLQSIEFLLKLRKNIVQVSQVDILEGKIIDLSKLKNDLSASIRQISMDGQVQLKFSKDMLNFNDTNVLHDNKTLIIRIDQNDNITIINNWKLSLPTNITIMCKALIDIANLNFIPKDTINEYVREFLFETKATNIGLLNANGDDVLNTIVAIIMFLSLLVIPFIILNFLRKHLCKNKTEFISNIR</sequence>
<evidence type="ECO:0000313" key="2">
    <source>
        <dbReference type="EMBL" id="CDW76764.1"/>
    </source>
</evidence>
<keyword evidence="1" id="KW-0472">Membrane</keyword>
<dbReference type="EMBL" id="CCKQ01005520">
    <property type="protein sequence ID" value="CDW76764.1"/>
    <property type="molecule type" value="Genomic_DNA"/>
</dbReference>
<gene>
    <name evidence="2" type="primary">Contig15709.g16735</name>
    <name evidence="2" type="ORF">STYLEM_5727</name>
</gene>
<name>A0A078A4E1_STYLE</name>
<evidence type="ECO:0000256" key="1">
    <source>
        <dbReference type="SAM" id="Phobius"/>
    </source>
</evidence>
<proteinExistence type="predicted"/>
<protein>
    <submittedName>
        <fullName evidence="2">Uncharacterized protein</fullName>
    </submittedName>
</protein>
<dbReference type="AlphaFoldDB" id="A0A078A4E1"/>
<accession>A0A078A4E1</accession>
<dbReference type="InParanoid" id="A0A078A4E1"/>
<dbReference type="Proteomes" id="UP000039865">
    <property type="component" value="Unassembled WGS sequence"/>
</dbReference>
<reference evidence="2 3" key="1">
    <citation type="submission" date="2014-06" db="EMBL/GenBank/DDBJ databases">
        <authorList>
            <person name="Swart Estienne"/>
        </authorList>
    </citation>
    <scope>NUCLEOTIDE SEQUENCE [LARGE SCALE GENOMIC DNA]</scope>
    <source>
        <strain evidence="2 3">130c</strain>
    </source>
</reference>
<organism evidence="2 3">
    <name type="scientific">Stylonychia lemnae</name>
    <name type="common">Ciliate</name>
    <dbReference type="NCBI Taxonomy" id="5949"/>
    <lineage>
        <taxon>Eukaryota</taxon>
        <taxon>Sar</taxon>
        <taxon>Alveolata</taxon>
        <taxon>Ciliophora</taxon>
        <taxon>Intramacronucleata</taxon>
        <taxon>Spirotrichea</taxon>
        <taxon>Stichotrichia</taxon>
        <taxon>Sporadotrichida</taxon>
        <taxon>Oxytrichidae</taxon>
        <taxon>Stylonychinae</taxon>
        <taxon>Stylonychia</taxon>
    </lineage>
</organism>